<dbReference type="RefSeq" id="WP_307413668.1">
    <property type="nucleotide sequence ID" value="NZ_JAUSTW010000013.1"/>
</dbReference>
<dbReference type="Gene3D" id="1.20.120.1550">
    <property type="entry name" value="Protein of unknown function DUF5063"/>
    <property type="match status" value="1"/>
</dbReference>
<dbReference type="InterPro" id="IPR038312">
    <property type="entry name" value="DUF5063_sf"/>
</dbReference>
<name>A0ABT9Y277_9BACI</name>
<comment type="caution">
    <text evidence="1">The sequence shown here is derived from an EMBL/GenBank/DDBJ whole genome shotgun (WGS) entry which is preliminary data.</text>
</comment>
<keyword evidence="2" id="KW-1185">Reference proteome</keyword>
<dbReference type="Proteomes" id="UP001224122">
    <property type="component" value="Unassembled WGS sequence"/>
</dbReference>
<evidence type="ECO:0008006" key="3">
    <source>
        <dbReference type="Google" id="ProtNLM"/>
    </source>
</evidence>
<dbReference type="Pfam" id="PF16702">
    <property type="entry name" value="DUF5063"/>
    <property type="match status" value="1"/>
</dbReference>
<proteinExistence type="predicted"/>
<sequence>MKNKEVDQFFLSALKYCSIIENFDSNKEKNKLKNLLISLLDLYSKALYLPEVEPENDDASNIDLFVPQINFDQYDQYWEVFNPYHLEEPVGASLSDDILDIYKEVKRGILLYQKNEHIEATWEWKFSFEIHWGSHAVDAIRALHSANLM</sequence>
<organism evidence="1 2">
    <name type="scientific">Neobacillus ginsengisoli</name>
    <dbReference type="NCBI Taxonomy" id="904295"/>
    <lineage>
        <taxon>Bacteria</taxon>
        <taxon>Bacillati</taxon>
        <taxon>Bacillota</taxon>
        <taxon>Bacilli</taxon>
        <taxon>Bacillales</taxon>
        <taxon>Bacillaceae</taxon>
        <taxon>Neobacillus</taxon>
    </lineage>
</organism>
<dbReference type="InterPro" id="IPR032025">
    <property type="entry name" value="DUF5063"/>
</dbReference>
<evidence type="ECO:0000313" key="2">
    <source>
        <dbReference type="Proteomes" id="UP001224122"/>
    </source>
</evidence>
<gene>
    <name evidence="1" type="ORF">J2S10_005132</name>
</gene>
<dbReference type="EMBL" id="JAUSTW010000013">
    <property type="protein sequence ID" value="MDQ0201921.1"/>
    <property type="molecule type" value="Genomic_DNA"/>
</dbReference>
<reference evidence="1 2" key="1">
    <citation type="submission" date="2023-07" db="EMBL/GenBank/DDBJ databases">
        <title>Genomic Encyclopedia of Type Strains, Phase IV (KMG-IV): sequencing the most valuable type-strain genomes for metagenomic binning, comparative biology and taxonomic classification.</title>
        <authorList>
            <person name="Goeker M."/>
        </authorList>
    </citation>
    <scope>NUCLEOTIDE SEQUENCE [LARGE SCALE GENOMIC DNA]</scope>
    <source>
        <strain evidence="1 2">DSM 27594</strain>
    </source>
</reference>
<evidence type="ECO:0000313" key="1">
    <source>
        <dbReference type="EMBL" id="MDQ0201921.1"/>
    </source>
</evidence>
<accession>A0ABT9Y277</accession>
<protein>
    <recommendedName>
        <fullName evidence="3">DUF5063 domain-containing protein</fullName>
    </recommendedName>
</protein>